<feature type="transmembrane region" description="Helical" evidence="8">
    <location>
        <begin position="135"/>
        <end position="154"/>
    </location>
</feature>
<comment type="caution">
    <text evidence="9">The sequence shown here is derived from an EMBL/GenBank/DDBJ whole genome shotgun (WGS) entry which is preliminary data.</text>
</comment>
<evidence type="ECO:0000256" key="6">
    <source>
        <dbReference type="ARBA" id="ARBA00022989"/>
    </source>
</evidence>
<proteinExistence type="inferred from homology"/>
<keyword evidence="4" id="KW-1003">Cell membrane</keyword>
<dbReference type="Pfam" id="PF01594">
    <property type="entry name" value="AI-2E_transport"/>
    <property type="match status" value="1"/>
</dbReference>
<name>A0ABT0D6V1_9HYPH</name>
<evidence type="ECO:0000256" key="8">
    <source>
        <dbReference type="SAM" id="Phobius"/>
    </source>
</evidence>
<evidence type="ECO:0000313" key="10">
    <source>
        <dbReference type="Proteomes" id="UP001203284"/>
    </source>
</evidence>
<protein>
    <submittedName>
        <fullName evidence="9">AI-2E family transporter</fullName>
    </submittedName>
</protein>
<dbReference type="Proteomes" id="UP001203284">
    <property type="component" value="Unassembled WGS sequence"/>
</dbReference>
<comment type="similarity">
    <text evidence="2">Belongs to the autoinducer-2 exporter (AI-2E) (TC 2.A.86) family.</text>
</comment>
<evidence type="ECO:0000256" key="4">
    <source>
        <dbReference type="ARBA" id="ARBA00022475"/>
    </source>
</evidence>
<evidence type="ECO:0000256" key="3">
    <source>
        <dbReference type="ARBA" id="ARBA00022448"/>
    </source>
</evidence>
<evidence type="ECO:0000256" key="2">
    <source>
        <dbReference type="ARBA" id="ARBA00009773"/>
    </source>
</evidence>
<keyword evidence="7 8" id="KW-0472">Membrane</keyword>
<evidence type="ECO:0000256" key="5">
    <source>
        <dbReference type="ARBA" id="ARBA00022692"/>
    </source>
</evidence>
<feature type="transmembrane region" description="Helical" evidence="8">
    <location>
        <begin position="290"/>
        <end position="313"/>
    </location>
</feature>
<dbReference type="EMBL" id="JALKCH010000001">
    <property type="protein sequence ID" value="MCK0195542.1"/>
    <property type="molecule type" value="Genomic_DNA"/>
</dbReference>
<keyword evidence="10" id="KW-1185">Reference proteome</keyword>
<dbReference type="PANTHER" id="PTHR21716">
    <property type="entry name" value="TRANSMEMBRANE PROTEIN"/>
    <property type="match status" value="1"/>
</dbReference>
<dbReference type="PANTHER" id="PTHR21716:SF53">
    <property type="entry name" value="PERMEASE PERM-RELATED"/>
    <property type="match status" value="1"/>
</dbReference>
<feature type="transmembrane region" description="Helical" evidence="8">
    <location>
        <begin position="12"/>
        <end position="37"/>
    </location>
</feature>
<evidence type="ECO:0000256" key="1">
    <source>
        <dbReference type="ARBA" id="ARBA00004651"/>
    </source>
</evidence>
<feature type="transmembrane region" description="Helical" evidence="8">
    <location>
        <begin position="191"/>
        <end position="210"/>
    </location>
</feature>
<reference evidence="9 10" key="1">
    <citation type="submission" date="2022-04" db="EMBL/GenBank/DDBJ databases">
        <authorList>
            <person name="Grouzdev D.S."/>
            <person name="Pantiukh K.S."/>
            <person name="Krutkina M.S."/>
        </authorList>
    </citation>
    <scope>NUCLEOTIDE SEQUENCE [LARGE SCALE GENOMIC DNA]</scope>
    <source>
        <strain evidence="9 10">6x-1</strain>
    </source>
</reference>
<feature type="transmembrane region" description="Helical" evidence="8">
    <location>
        <begin position="216"/>
        <end position="244"/>
    </location>
</feature>
<evidence type="ECO:0000313" key="9">
    <source>
        <dbReference type="EMBL" id="MCK0195542.1"/>
    </source>
</evidence>
<keyword evidence="3" id="KW-0813">Transport</keyword>
<comment type="subcellular location">
    <subcellularLocation>
        <location evidence="1">Cell membrane</location>
        <topology evidence="1">Multi-pass membrane protein</topology>
    </subcellularLocation>
</comment>
<keyword evidence="5 8" id="KW-0812">Transmembrane</keyword>
<feature type="transmembrane region" description="Helical" evidence="8">
    <location>
        <begin position="49"/>
        <end position="74"/>
    </location>
</feature>
<sequence>MLGIITVVVAAAALRMASGIIAPVAFALFVIALVWPLQRRIERMLPRPVAKPVAVLVTVASTLLVVLVLGYMVVWGFSHAAQWLIVNAARFQTLYADTAAFLEQHGIYTTGMLAETFNVTWLIRFLQTIAGRLNGMVGFAVVTFIFTLLGLLEADIIVRKLSRRPGEGAMRMLATGTDIARKFRLYMRVRTVMSLVTGLSFWGFSALLGLDLAVEFGVIAFALNYVPFIGPLVATLLPTLFALAQSGSWELAIAVFLGMNIIQFFTGSYIEPRVAGAALAMSPFLVLFAVFAWTFMWGVAGAFIGVPLTLAALTICQHGESTRGVAELLSGKDEALARTPS</sequence>
<dbReference type="InterPro" id="IPR002549">
    <property type="entry name" value="AI-2E-like"/>
</dbReference>
<organism evidence="9 10">
    <name type="scientific">Ancylobacter crimeensis</name>
    <dbReference type="NCBI Taxonomy" id="2579147"/>
    <lineage>
        <taxon>Bacteria</taxon>
        <taxon>Pseudomonadati</taxon>
        <taxon>Pseudomonadota</taxon>
        <taxon>Alphaproteobacteria</taxon>
        <taxon>Hyphomicrobiales</taxon>
        <taxon>Xanthobacteraceae</taxon>
        <taxon>Ancylobacter</taxon>
    </lineage>
</organism>
<feature type="transmembrane region" description="Helical" evidence="8">
    <location>
        <begin position="251"/>
        <end position="270"/>
    </location>
</feature>
<evidence type="ECO:0000256" key="7">
    <source>
        <dbReference type="ARBA" id="ARBA00023136"/>
    </source>
</evidence>
<keyword evidence="6 8" id="KW-1133">Transmembrane helix</keyword>
<dbReference type="RefSeq" id="WP_247025819.1">
    <property type="nucleotide sequence ID" value="NZ_JALKCH010000001.1"/>
</dbReference>
<accession>A0ABT0D6V1</accession>
<gene>
    <name evidence="9" type="ORF">MWN34_01295</name>
</gene>